<accession>F9UIR9</accession>
<dbReference type="OrthoDB" id="5437169at2"/>
<dbReference type="RefSeq" id="WP_007195690.1">
    <property type="nucleotide sequence ID" value="NZ_AFWV01000032.1"/>
</dbReference>
<gene>
    <name evidence="1" type="ORF">ThimaDRAFT_4822</name>
</gene>
<organism evidence="1 2">
    <name type="scientific">Thiocapsa marina 5811</name>
    <dbReference type="NCBI Taxonomy" id="768671"/>
    <lineage>
        <taxon>Bacteria</taxon>
        <taxon>Pseudomonadati</taxon>
        <taxon>Pseudomonadota</taxon>
        <taxon>Gammaproteobacteria</taxon>
        <taxon>Chromatiales</taxon>
        <taxon>Chromatiaceae</taxon>
        <taxon>Thiocapsa</taxon>
    </lineage>
</organism>
<sequence length="991" mass="110792">MLARLDRFAGKITLVMNSGVQFLDFGLTLDAKREPTGKFVPSDDGSSVLRLVYDVQKHLWARPDQPGQTAKPSFEARTEQSLDLFDGAWLPLPLLRLNPPYRYANGPETWARGRLVALGPDERDPDGHTHRLTLAIDTRVLDGDAARRYLAPALADVQSGVVFALAYSSVHVHWFPALPWVDGWLLECLDEGAETILKLAPDDLTREKERLAHHAHYLNLLALIGDQAGVPQIKLVGDLRGDTHDQALNVDMVLDIGNSRSFGILVENHPKEVDGMKWRYELELRDLSLGHRVYREPFESRVELAQPVFGKTRWAVKSGRSGAFQWPTIGRVGPEAARLSGARRGTEGATGISSPKRYLWDTDRHQTGWRFNSANARAEIEPKAVAPPMSMLIDETGRALFMLPESERIPVFQPYYSRSSMMTFMLAEVLAQALCQINSAGQRLRMPLSDLPRHLRSIILTVPPSMPKQERDIFETRIREALGIVWKAMGWHPEDDPIDESGADSAWPPLPRVEVGWDEATCGQVVYLYNESQNNYGGQTDVFFGHLARRHRGRTARRVTLASVDIGGGTTDLVINDYRIDDAGHGKAAYIVPEQRFRDGFRIAGDDILLEVIRAILISAVERHFHEMGIIDAQALVATLIGSEHLDVRDSVLRQQLVVQIIYPAGLAVLKRYEAYDALRNGPPETTTLGELMREGGGVGPSQPVVDFVRRRLRDEGDAKAGTFDPLAIPVVIDLARIHRMFLDNHFDLGRSLRSLCEVVHRYDCDILLLTGRPSRLPGIQSLFRALLPLPPDRIIPLHQYRTGSWYPFNRRGQIGDPKTTAAVGALLCMLAQGHLPNFFLLASAFRAYSTIRHLGILGHDMVMSTADLIYPDIRLDDPDYQVPDVAFPVLGTTRLGYRQLALDRWAASPLYQVEVDKDVLGPVFRDGGRLLVWLQRCRESGQNEYLCVDRIQVEGGPMVQSDAVRLRLNTLATVGLSDDNYWLDSGSIAS</sequence>
<dbReference type="EMBL" id="AFWV01000032">
    <property type="protein sequence ID" value="EGV15900.1"/>
    <property type="molecule type" value="Genomic_DNA"/>
</dbReference>
<dbReference type="PIRSF" id="PIRSF034585">
    <property type="entry name" value="SrfB"/>
    <property type="match status" value="1"/>
</dbReference>
<protein>
    <submittedName>
        <fullName evidence="1">Virulence protein SrfB</fullName>
    </submittedName>
</protein>
<name>F9UIR9_9GAMM</name>
<dbReference type="InterPro" id="IPR009216">
    <property type="entry name" value="Virulence_factor_SrfB"/>
</dbReference>
<dbReference type="Proteomes" id="UP000005459">
    <property type="component" value="Unassembled WGS sequence"/>
</dbReference>
<dbReference type="PATRIC" id="fig|768671.3.peg.5067"/>
<proteinExistence type="predicted"/>
<evidence type="ECO:0000313" key="1">
    <source>
        <dbReference type="EMBL" id="EGV15900.1"/>
    </source>
</evidence>
<dbReference type="STRING" id="768671.ThimaDRAFT_4822"/>
<dbReference type="Pfam" id="PF07520">
    <property type="entry name" value="SrfB"/>
    <property type="match status" value="1"/>
</dbReference>
<reference evidence="1 2" key="1">
    <citation type="submission" date="2011-06" db="EMBL/GenBank/DDBJ databases">
        <title>The draft genome of Thiocapsa marina 5811.</title>
        <authorList>
            <consortium name="US DOE Joint Genome Institute (JGI-PGF)"/>
            <person name="Lucas S."/>
            <person name="Han J."/>
            <person name="Cheng J.-F."/>
            <person name="Goodwin L."/>
            <person name="Pitluck S."/>
            <person name="Peters L."/>
            <person name="Land M.L."/>
            <person name="Hauser L."/>
            <person name="Vogl K."/>
            <person name="Liu Z."/>
            <person name="Imhoff J."/>
            <person name="Thiel V."/>
            <person name="Frigaard N.-U."/>
            <person name="Bryant D."/>
            <person name="Woyke T.J."/>
        </authorList>
    </citation>
    <scope>NUCLEOTIDE SEQUENCE [LARGE SCALE GENOMIC DNA]</scope>
    <source>
        <strain evidence="1 2">5811</strain>
    </source>
</reference>
<keyword evidence="2" id="KW-1185">Reference proteome</keyword>
<dbReference type="AlphaFoldDB" id="F9UIR9"/>
<dbReference type="eggNOG" id="COG4457">
    <property type="taxonomic scope" value="Bacteria"/>
</dbReference>
<evidence type="ECO:0000313" key="2">
    <source>
        <dbReference type="Proteomes" id="UP000005459"/>
    </source>
</evidence>